<dbReference type="InterPro" id="IPR001607">
    <property type="entry name" value="Znf_UBP"/>
</dbReference>
<dbReference type="Pfam" id="PF02148">
    <property type="entry name" value="zf-UBP"/>
    <property type="match status" value="1"/>
</dbReference>
<dbReference type="PANTHER" id="PTHR47665:SF1">
    <property type="entry name" value="HISTONE DEACETYLASE-LIKE PROTEIN"/>
    <property type="match status" value="1"/>
</dbReference>
<evidence type="ECO:0000256" key="1">
    <source>
        <dbReference type="ARBA" id="ARBA00022786"/>
    </source>
</evidence>
<keyword evidence="2" id="KW-0862">Zinc</keyword>
<keyword evidence="2" id="KW-0863">Zinc-finger</keyword>
<dbReference type="Proteomes" id="UP000261600">
    <property type="component" value="Unplaced"/>
</dbReference>
<reference evidence="4" key="2">
    <citation type="submission" date="2025-09" db="UniProtKB">
        <authorList>
            <consortium name="Ensembl"/>
        </authorList>
    </citation>
    <scope>IDENTIFICATION</scope>
</reference>
<reference evidence="4" key="1">
    <citation type="submission" date="2025-08" db="UniProtKB">
        <authorList>
            <consortium name="Ensembl"/>
        </authorList>
    </citation>
    <scope>IDENTIFICATION</scope>
</reference>
<accession>A0A3Q3IN71</accession>
<evidence type="ECO:0000313" key="5">
    <source>
        <dbReference type="Proteomes" id="UP000261600"/>
    </source>
</evidence>
<keyword evidence="5" id="KW-1185">Reference proteome</keyword>
<dbReference type="STRING" id="43700.ENSMALP00000006327"/>
<organism evidence="4 5">
    <name type="scientific">Monopterus albus</name>
    <name type="common">Swamp eel</name>
    <dbReference type="NCBI Taxonomy" id="43700"/>
    <lineage>
        <taxon>Eukaryota</taxon>
        <taxon>Metazoa</taxon>
        <taxon>Chordata</taxon>
        <taxon>Craniata</taxon>
        <taxon>Vertebrata</taxon>
        <taxon>Euteleostomi</taxon>
        <taxon>Actinopterygii</taxon>
        <taxon>Neopterygii</taxon>
        <taxon>Teleostei</taxon>
        <taxon>Neoteleostei</taxon>
        <taxon>Acanthomorphata</taxon>
        <taxon>Anabantaria</taxon>
        <taxon>Synbranchiformes</taxon>
        <taxon>Synbranchidae</taxon>
        <taxon>Monopterus</taxon>
    </lineage>
</organism>
<feature type="domain" description="UBP-type" evidence="3">
    <location>
        <begin position="6"/>
        <end position="91"/>
    </location>
</feature>
<dbReference type="PANTHER" id="PTHR47665">
    <property type="entry name" value="HISTONE DEACETYLASE-LIKE PROTEIN"/>
    <property type="match status" value="1"/>
</dbReference>
<keyword evidence="1" id="KW-0833">Ubl conjugation pathway</keyword>
<protein>
    <recommendedName>
        <fullName evidence="3">UBP-type domain-containing protein</fullName>
    </recommendedName>
</protein>
<dbReference type="Ensembl" id="ENSMALT00000006462.1">
    <property type="protein sequence ID" value="ENSMALP00000006327.1"/>
    <property type="gene ID" value="ENSMALG00000004523.1"/>
</dbReference>
<evidence type="ECO:0000313" key="4">
    <source>
        <dbReference type="Ensembl" id="ENSMALP00000006327.1"/>
    </source>
</evidence>
<evidence type="ECO:0000259" key="3">
    <source>
        <dbReference type="PROSITE" id="PS50271"/>
    </source>
</evidence>
<keyword evidence="2" id="KW-0479">Metal-binding</keyword>
<dbReference type="SMART" id="SM00290">
    <property type="entry name" value="ZnF_UBP"/>
    <property type="match status" value="1"/>
</dbReference>
<dbReference type="InterPro" id="IPR013083">
    <property type="entry name" value="Znf_RING/FYVE/PHD"/>
</dbReference>
<sequence length="91" mass="10148">MVDPLSWCPHLDAVKPVPPSGIDVFLPCQDCGSDAENWICLTCYQVFCGRYVNEHMVTHGAVSEHPLVLSFSDLSVWCYLNLLPLSILQVL</sequence>
<dbReference type="Gene3D" id="3.30.40.10">
    <property type="entry name" value="Zinc/RING finger domain, C3HC4 (zinc finger)"/>
    <property type="match status" value="1"/>
</dbReference>
<name>A0A3Q3IN71_MONAL</name>
<dbReference type="GO" id="GO:0008270">
    <property type="term" value="F:zinc ion binding"/>
    <property type="evidence" value="ECO:0007669"/>
    <property type="project" value="UniProtKB-KW"/>
</dbReference>
<dbReference type="SUPFAM" id="SSF57850">
    <property type="entry name" value="RING/U-box"/>
    <property type="match status" value="1"/>
</dbReference>
<dbReference type="AlphaFoldDB" id="A0A3Q3IN71"/>
<dbReference type="PROSITE" id="PS50271">
    <property type="entry name" value="ZF_UBP"/>
    <property type="match status" value="1"/>
</dbReference>
<evidence type="ECO:0000256" key="2">
    <source>
        <dbReference type="PROSITE-ProRule" id="PRU00502"/>
    </source>
</evidence>
<proteinExistence type="predicted"/>